<dbReference type="GO" id="GO:0016491">
    <property type="term" value="F:oxidoreductase activity"/>
    <property type="evidence" value="ECO:0007669"/>
    <property type="project" value="InterPro"/>
</dbReference>
<dbReference type="Pfam" id="PF13450">
    <property type="entry name" value="NAD_binding_8"/>
    <property type="match status" value="1"/>
</dbReference>
<dbReference type="PANTHER" id="PTHR42923:SF42">
    <property type="entry name" value="AMINE OXIDASE DOMAIN-CONTAINING PROTEIN"/>
    <property type="match status" value="1"/>
</dbReference>
<sequence length="441" mass="48431">MPTRPPRKKRVIVIGSGLAGLTAAYLVHNDPKCEYDVEIFESGSHPSLDATTLPTNLEIDIPMRTFSKNYYRTLHTLYKHLNLPIRQQKFTYIFTTLSSPQSRPNSYHTHPSNFHALPTPIPGVSLLSHITTLAVLYLAYIYFTLCILLLCPGEDETLSSWLDRSLLPEWMVKGYFLPIFGAVGTCSSAELLASPARDLITYRRALLFRRHYVVSGGVSVIRQQLVHGIPIRLNRHVDRVHKTPRGLSISWYGDSEEEEVADAVIFAIPPDAVAGIYAPLAPSVSQIPTVKVKVYAHTDGTVLTPSYARLSRSFALAKDHVAIQLTTTKTHTSATEVHAGVMVSTTPQLVPGKDKVVMGAGYTRVLRTPESRRIVNALLDGEGEGWSNGDGGVWIVGGWCWDGMVLLEGCVRSAVRVWEEGFGGGIEVLGRVGSSGDSLVE</sequence>
<dbReference type="PANTHER" id="PTHR42923">
    <property type="entry name" value="PROTOPORPHYRINOGEN OXIDASE"/>
    <property type="match status" value="1"/>
</dbReference>
<feature type="chain" id="PRO_5015562095" description="Amine oxidase domain-containing protein" evidence="1">
    <location>
        <begin position="25"/>
        <end position="441"/>
    </location>
</feature>
<dbReference type="AlphaFoldDB" id="A0A2T6ZTV3"/>
<dbReference type="Gene3D" id="3.90.660.10">
    <property type="match status" value="1"/>
</dbReference>
<keyword evidence="4" id="KW-1185">Reference proteome</keyword>
<comment type="caution">
    <text evidence="3">The sequence shown here is derived from an EMBL/GenBank/DDBJ whole genome shotgun (WGS) entry which is preliminary data.</text>
</comment>
<dbReference type="InterPro" id="IPR002937">
    <property type="entry name" value="Amino_oxidase"/>
</dbReference>
<name>A0A2T6ZTV3_TUBBO</name>
<feature type="domain" description="Amine oxidase" evidence="2">
    <location>
        <begin position="199"/>
        <end position="314"/>
    </location>
</feature>
<dbReference type="Proteomes" id="UP000244722">
    <property type="component" value="Unassembled WGS sequence"/>
</dbReference>
<protein>
    <recommendedName>
        <fullName evidence="2">Amine oxidase domain-containing protein</fullName>
    </recommendedName>
</protein>
<feature type="signal peptide" evidence="1">
    <location>
        <begin position="1"/>
        <end position="24"/>
    </location>
</feature>
<reference evidence="3 4" key="1">
    <citation type="submission" date="2017-04" db="EMBL/GenBank/DDBJ databases">
        <title>Draft genome sequence of Tuber borchii Vittad., a whitish edible truffle.</title>
        <authorList>
            <consortium name="DOE Joint Genome Institute"/>
            <person name="Murat C."/>
            <person name="Kuo A."/>
            <person name="Barry K.W."/>
            <person name="Clum A."/>
            <person name="Dockter R.B."/>
            <person name="Fauchery L."/>
            <person name="Iotti M."/>
            <person name="Kohler A."/>
            <person name="Labutti K."/>
            <person name="Lindquist E.A."/>
            <person name="Lipzen A."/>
            <person name="Ohm R.A."/>
            <person name="Wang M."/>
            <person name="Grigoriev I.V."/>
            <person name="Zambonelli A."/>
            <person name="Martin F.M."/>
        </authorList>
    </citation>
    <scope>NUCLEOTIDE SEQUENCE [LARGE SCALE GENOMIC DNA]</scope>
    <source>
        <strain evidence="3 4">Tbo3840</strain>
    </source>
</reference>
<dbReference type="Pfam" id="PF01593">
    <property type="entry name" value="Amino_oxidase"/>
    <property type="match status" value="1"/>
</dbReference>
<evidence type="ECO:0000256" key="1">
    <source>
        <dbReference type="SAM" id="SignalP"/>
    </source>
</evidence>
<dbReference type="EMBL" id="NESQ01000104">
    <property type="protein sequence ID" value="PUU78895.1"/>
    <property type="molecule type" value="Genomic_DNA"/>
</dbReference>
<dbReference type="OrthoDB" id="5977668at2759"/>
<evidence type="ECO:0000313" key="4">
    <source>
        <dbReference type="Proteomes" id="UP000244722"/>
    </source>
</evidence>
<proteinExistence type="predicted"/>
<gene>
    <name evidence="3" type="ORF">B9Z19DRAFT_981144</name>
</gene>
<evidence type="ECO:0000313" key="3">
    <source>
        <dbReference type="EMBL" id="PUU78895.1"/>
    </source>
</evidence>
<dbReference type="SUPFAM" id="SSF51905">
    <property type="entry name" value="FAD/NAD(P)-binding domain"/>
    <property type="match status" value="1"/>
</dbReference>
<evidence type="ECO:0000259" key="2">
    <source>
        <dbReference type="Pfam" id="PF01593"/>
    </source>
</evidence>
<organism evidence="3 4">
    <name type="scientific">Tuber borchii</name>
    <name type="common">White truffle</name>
    <dbReference type="NCBI Taxonomy" id="42251"/>
    <lineage>
        <taxon>Eukaryota</taxon>
        <taxon>Fungi</taxon>
        <taxon>Dikarya</taxon>
        <taxon>Ascomycota</taxon>
        <taxon>Pezizomycotina</taxon>
        <taxon>Pezizomycetes</taxon>
        <taxon>Pezizales</taxon>
        <taxon>Tuberaceae</taxon>
        <taxon>Tuber</taxon>
    </lineage>
</organism>
<dbReference type="InterPro" id="IPR050464">
    <property type="entry name" value="Zeta_carotene_desat/Oxidored"/>
</dbReference>
<dbReference type="STRING" id="42251.A0A2T6ZTV3"/>
<dbReference type="InterPro" id="IPR036188">
    <property type="entry name" value="FAD/NAD-bd_sf"/>
</dbReference>
<accession>A0A2T6ZTV3</accession>
<dbReference type="Gene3D" id="3.50.50.60">
    <property type="entry name" value="FAD/NAD(P)-binding domain"/>
    <property type="match status" value="2"/>
</dbReference>
<keyword evidence="1" id="KW-0732">Signal</keyword>